<accession>A0A4D5XFH9</accession>
<name>A0A4D5XFH9_9VIRU</name>
<proteinExistence type="predicted"/>
<protein>
    <submittedName>
        <fullName evidence="1">Uncharacterized protein</fullName>
    </submittedName>
</protein>
<dbReference type="EMBL" id="MK500412">
    <property type="protein sequence ID" value="QBK89292.1"/>
    <property type="molecule type" value="Genomic_DNA"/>
</dbReference>
<evidence type="ECO:0000313" key="1">
    <source>
        <dbReference type="EMBL" id="QBK89292.1"/>
    </source>
</evidence>
<sequence length="82" mass="9174">MPRAGYLWAIKDIASSEQLKQATGVELLKFEKEITKIQDATTKRMVCHNRCAICDLAQAVKICPEYGGHSNKYLAKIAGEEF</sequence>
<reference evidence="1" key="1">
    <citation type="journal article" date="2019" name="MBio">
        <title>Virus Genomes from Deep Sea Sediments Expand the Ocean Megavirome and Support Independent Origins of Viral Gigantism.</title>
        <authorList>
            <person name="Backstrom D."/>
            <person name="Yutin N."/>
            <person name="Jorgensen S.L."/>
            <person name="Dharamshi J."/>
            <person name="Homa F."/>
            <person name="Zaremba-Niedwiedzka K."/>
            <person name="Spang A."/>
            <person name="Wolf Y.I."/>
            <person name="Koonin E.V."/>
            <person name="Ettema T.J."/>
        </authorList>
    </citation>
    <scope>NUCLEOTIDE SEQUENCE</scope>
</reference>
<gene>
    <name evidence="1" type="ORF">LCMiAC02_03870</name>
</gene>
<organism evidence="1">
    <name type="scientific">Mimivirus LCMiAC02</name>
    <dbReference type="NCBI Taxonomy" id="2506609"/>
    <lineage>
        <taxon>Viruses</taxon>
        <taxon>Varidnaviria</taxon>
        <taxon>Bamfordvirae</taxon>
        <taxon>Nucleocytoviricota</taxon>
        <taxon>Megaviricetes</taxon>
        <taxon>Imitervirales</taxon>
        <taxon>Mimiviridae</taxon>
        <taxon>Klosneuvirinae</taxon>
    </lineage>
</organism>